<accession>A0A1U7CZI7</accession>
<feature type="transmembrane region" description="Helical" evidence="1">
    <location>
        <begin position="15"/>
        <end position="38"/>
    </location>
</feature>
<keyword evidence="1" id="KW-0472">Membrane</keyword>
<protein>
    <recommendedName>
        <fullName evidence="2">DUF7736 domain-containing protein</fullName>
    </recommendedName>
</protein>
<evidence type="ECO:0000259" key="2">
    <source>
        <dbReference type="Pfam" id="PF24875"/>
    </source>
</evidence>
<evidence type="ECO:0000256" key="1">
    <source>
        <dbReference type="SAM" id="Phobius"/>
    </source>
</evidence>
<evidence type="ECO:0000313" key="4">
    <source>
        <dbReference type="Proteomes" id="UP000186559"/>
    </source>
</evidence>
<sequence>MSEEMTQMPFETHGVLSATTGILMGDILALYHVVSYLLDRPAYTHELVHYGKGVRAALLTCHPELPSEATSENWKQVRDREIQKWGDTMELDPALKGVLADDKDPVSTLREMGFGGAVITVDLKLS</sequence>
<keyword evidence="1" id="KW-0812">Transmembrane</keyword>
<dbReference type="InterPro" id="IPR056638">
    <property type="entry name" value="DUF7736"/>
</dbReference>
<dbReference type="KEGG" id="tpro:Ga0080559_TMP505"/>
<feature type="domain" description="DUF7736" evidence="2">
    <location>
        <begin position="10"/>
        <end position="67"/>
    </location>
</feature>
<name>A0A1U7CZI7_9RHOB</name>
<organism evidence="3 4">
    <name type="scientific">Salipiger profundus</name>
    <dbReference type="NCBI Taxonomy" id="1229727"/>
    <lineage>
        <taxon>Bacteria</taxon>
        <taxon>Pseudomonadati</taxon>
        <taxon>Pseudomonadota</taxon>
        <taxon>Alphaproteobacteria</taxon>
        <taxon>Rhodobacterales</taxon>
        <taxon>Roseobacteraceae</taxon>
        <taxon>Salipiger</taxon>
    </lineage>
</organism>
<dbReference type="EMBL" id="CP014796">
    <property type="protein sequence ID" value="APX21301.1"/>
    <property type="molecule type" value="Genomic_DNA"/>
</dbReference>
<dbReference type="RefSeq" id="WP_076621983.1">
    <property type="nucleotide sequence ID" value="NZ_BMEW01000002.1"/>
</dbReference>
<reference evidence="3 4" key="1">
    <citation type="submission" date="2016-03" db="EMBL/GenBank/DDBJ databases">
        <title>Deep-sea bacteria in the southern Pacific.</title>
        <authorList>
            <person name="Tang K."/>
        </authorList>
    </citation>
    <scope>NUCLEOTIDE SEQUENCE [LARGE SCALE GENOMIC DNA]</scope>
    <source>
        <strain evidence="3 4">JLT2016</strain>
    </source>
</reference>
<proteinExistence type="predicted"/>
<dbReference type="Proteomes" id="UP000186559">
    <property type="component" value="Chromosome"/>
</dbReference>
<gene>
    <name evidence="3" type="ORF">Ga0080559_TMP505</name>
</gene>
<dbReference type="AlphaFoldDB" id="A0A1U7CZI7"/>
<keyword evidence="4" id="KW-1185">Reference proteome</keyword>
<evidence type="ECO:0000313" key="3">
    <source>
        <dbReference type="EMBL" id="APX21301.1"/>
    </source>
</evidence>
<keyword evidence="1" id="KW-1133">Transmembrane helix</keyword>
<dbReference type="Pfam" id="PF24875">
    <property type="entry name" value="DUF7736"/>
    <property type="match status" value="1"/>
</dbReference>
<dbReference type="STRING" id="1229727.Ga0080559_TMP505"/>